<comment type="caution">
    <text evidence="4">The sequence shown here is derived from an EMBL/GenBank/DDBJ whole genome shotgun (WGS) entry which is preliminary data.</text>
</comment>
<evidence type="ECO:0000313" key="5">
    <source>
        <dbReference type="Proteomes" id="UP000523795"/>
    </source>
</evidence>
<dbReference type="PANTHER" id="PTHR43384:SF6">
    <property type="entry name" value="SEPTUM SITE-DETERMINING PROTEIN MIND HOMOLOG, CHLOROPLASTIC"/>
    <property type="match status" value="1"/>
</dbReference>
<keyword evidence="1" id="KW-0547">Nucleotide-binding</keyword>
<keyword evidence="2" id="KW-0067">ATP-binding</keyword>
<accession>A0ABX1JKS7</accession>
<dbReference type="Proteomes" id="UP000523795">
    <property type="component" value="Unassembled WGS sequence"/>
</dbReference>
<reference evidence="4 5" key="1">
    <citation type="submission" date="2020-04" db="EMBL/GenBank/DDBJ databases">
        <authorList>
            <person name="Liu S."/>
        </authorList>
    </citation>
    <scope>NUCLEOTIDE SEQUENCE [LARGE SCALE GENOMIC DNA]</scope>
    <source>
        <strain evidence="4 5">CGMCC 1.15091</strain>
    </source>
</reference>
<protein>
    <submittedName>
        <fullName evidence="4">Chromosome partitioning protein</fullName>
    </submittedName>
</protein>
<dbReference type="Pfam" id="PF01656">
    <property type="entry name" value="CbiA"/>
    <property type="match status" value="1"/>
</dbReference>
<feature type="domain" description="CobQ/CobB/MinD/ParA nucleotide binding" evidence="3">
    <location>
        <begin position="160"/>
        <end position="393"/>
    </location>
</feature>
<dbReference type="InterPro" id="IPR002586">
    <property type="entry name" value="CobQ/CobB/MinD/ParA_Nub-bd_dom"/>
</dbReference>
<dbReference type="EMBL" id="JAAZSR010000045">
    <property type="protein sequence ID" value="NKX49888.1"/>
    <property type="molecule type" value="Genomic_DNA"/>
</dbReference>
<gene>
    <name evidence="4" type="ORF">HER39_04725</name>
</gene>
<sequence>MSIPVITVGDGPGDFVGGLERLHGPVTVVRRCAELAELMAACQSGLARAAIIASGSSELGLALLDRLRLAGVAVVVLTDDGSEQRRLEALGVFHGSRGMAPEALAGLVAQAVRSADESPEPGGRAAAYADPADALQPLAAAPGEEAGTDPDGSAADAEVIAVWGPAGAPGRTLLAVNLAAEHAAAGRRVLLLDADTYAAGVATYLGLLDESAALAHACRLADQGLLDGAALERATVKVAVSGAPLMVLTGITRADRWPEIRPGALGTVLARARTLADVVVIDCGFCLESDEELSFDTLAPRRNGATLRALELADTLLAVGAADALGVPRLVRALAELDQAVPSASPRVVFNRVRQASLGRSPERQLREAWGRFAPGRDILACLPADPAAADAALLGGAVLLETAPDSPLRRAVAGLAGCPDTERRRGLARVLPAKVKF</sequence>
<evidence type="ECO:0000313" key="4">
    <source>
        <dbReference type="EMBL" id="NKX49888.1"/>
    </source>
</evidence>
<dbReference type="SUPFAM" id="SSF52540">
    <property type="entry name" value="P-loop containing nucleoside triphosphate hydrolases"/>
    <property type="match status" value="1"/>
</dbReference>
<evidence type="ECO:0000256" key="1">
    <source>
        <dbReference type="ARBA" id="ARBA00022741"/>
    </source>
</evidence>
<evidence type="ECO:0000259" key="3">
    <source>
        <dbReference type="Pfam" id="PF01656"/>
    </source>
</evidence>
<dbReference type="InterPro" id="IPR050625">
    <property type="entry name" value="ParA/MinD_ATPase"/>
</dbReference>
<dbReference type="PANTHER" id="PTHR43384">
    <property type="entry name" value="SEPTUM SITE-DETERMINING PROTEIN MIND HOMOLOG, CHLOROPLASTIC-RELATED"/>
    <property type="match status" value="1"/>
</dbReference>
<dbReference type="InterPro" id="IPR027417">
    <property type="entry name" value="P-loop_NTPase"/>
</dbReference>
<name>A0ABX1JKS7_9MICC</name>
<proteinExistence type="predicted"/>
<evidence type="ECO:0000256" key="2">
    <source>
        <dbReference type="ARBA" id="ARBA00022840"/>
    </source>
</evidence>
<dbReference type="Gene3D" id="3.40.50.300">
    <property type="entry name" value="P-loop containing nucleotide triphosphate hydrolases"/>
    <property type="match status" value="1"/>
</dbReference>
<organism evidence="4 5">
    <name type="scientific">Arthrobacter deserti</name>
    <dbReference type="NCBI Taxonomy" id="1742687"/>
    <lineage>
        <taxon>Bacteria</taxon>
        <taxon>Bacillati</taxon>
        <taxon>Actinomycetota</taxon>
        <taxon>Actinomycetes</taxon>
        <taxon>Micrococcales</taxon>
        <taxon>Micrococcaceae</taxon>
        <taxon>Arthrobacter</taxon>
    </lineage>
</organism>
<keyword evidence="5" id="KW-1185">Reference proteome</keyword>